<proteinExistence type="predicted"/>
<dbReference type="OrthoDB" id="2379565at2"/>
<dbReference type="Proteomes" id="UP000430670">
    <property type="component" value="Unassembled WGS sequence"/>
</dbReference>
<dbReference type="EMBL" id="WNKU01000005">
    <property type="protein sequence ID" value="MTV48549.1"/>
    <property type="molecule type" value="Genomic_DNA"/>
</dbReference>
<keyword evidence="1" id="KW-0732">Signal</keyword>
<evidence type="ECO:0000259" key="2">
    <source>
        <dbReference type="Pfam" id="PF16244"/>
    </source>
</evidence>
<evidence type="ECO:0000313" key="4">
    <source>
        <dbReference type="Proteomes" id="UP000430670"/>
    </source>
</evidence>
<dbReference type="AlphaFoldDB" id="A0A6I3SI33"/>
<feature type="chain" id="PRO_5026292097" description="YcdB/YcdC repeated domain-containing protein" evidence="1">
    <location>
        <begin position="27"/>
        <end position="550"/>
    </location>
</feature>
<evidence type="ECO:0000313" key="3">
    <source>
        <dbReference type="EMBL" id="MTV48549.1"/>
    </source>
</evidence>
<name>A0A6I3SI33_HELMO</name>
<protein>
    <recommendedName>
        <fullName evidence="2">YcdB/YcdC repeated domain-containing protein</fullName>
    </recommendedName>
</protein>
<dbReference type="InterPro" id="IPR032599">
    <property type="entry name" value="YcdB/YcdC_rep_domain"/>
</dbReference>
<feature type="signal peptide" evidence="1">
    <location>
        <begin position="1"/>
        <end position="26"/>
    </location>
</feature>
<comment type="caution">
    <text evidence="3">The sequence shown here is derived from an EMBL/GenBank/DDBJ whole genome shotgun (WGS) entry which is preliminary data.</text>
</comment>
<feature type="domain" description="YcdB/YcdC repeated" evidence="2">
    <location>
        <begin position="70"/>
        <end position="215"/>
    </location>
</feature>
<dbReference type="Pfam" id="PF16244">
    <property type="entry name" value="DUF4901"/>
    <property type="match status" value="2"/>
</dbReference>
<sequence length="550" mass="61461">MKIPGSLKIASLVLAANLCFVPICLANDGVNTPPKSQEAVELKNYRVSQEIESKAEKVISEVRKFIPEMKQLNLSYKGVIALPEDYSTHQESTILAYVFTNRKSATFSEINELGTELGIGLTFDVNTGSLINIRVLNPGWTSNKVPSEKVAKNIASDFLKVIMGDWTKDYRMNNEVSYMDNTISISFNALYKGIPVQRCGIQISMDAEGHIYDYTNSAMPVTAVFPEPSKAISLKQAEDIHKKIQSMRLVYDTIISYRPNESPTKSKPQLLYVPQYYGAIDALSGLPFNLDGTEPIENPNVTIIDEGTPIIVKNEEDAAQLLGKWGIDLSGLEIRKPSISRQQNNQEIISYTGVPVAQSEVTSGRWVHLDVISSTGQVVGFGIQNDEQRNRPFVIAEEEARKKALQFFTDLKPEIGEFQVTGFIDSQQPDWVDNKKLDPMMEPKYRYDFTVLKDGIPLLFHSYFVEIDGITGNVSGFSNPDSSPTALPNLTGIITPEKAKAEFIKHTSLNLTYFWPRYYNLFAPNPKLVYMQERTEGLIGIDAKTGEPVK</sequence>
<accession>A0A6I3SI33</accession>
<feature type="domain" description="YcdB/YcdC repeated" evidence="2">
    <location>
        <begin position="371"/>
        <end position="479"/>
    </location>
</feature>
<dbReference type="RefSeq" id="WP_155475660.1">
    <property type="nucleotide sequence ID" value="NZ_WNKU01000005.1"/>
</dbReference>
<reference evidence="3 4" key="1">
    <citation type="submission" date="2019-11" db="EMBL/GenBank/DDBJ databases">
        <title>Whole-genome sequence of a the green, strictly anaerobic photosynthetic bacterium Heliobacillus mobilis DSM 6151.</title>
        <authorList>
            <person name="Kyndt J.A."/>
            <person name="Meyer T.E."/>
        </authorList>
    </citation>
    <scope>NUCLEOTIDE SEQUENCE [LARGE SCALE GENOMIC DNA]</scope>
    <source>
        <strain evidence="3 4">DSM 6151</strain>
    </source>
</reference>
<gene>
    <name evidence="3" type="ORF">GJ688_06080</name>
</gene>
<organism evidence="3 4">
    <name type="scientific">Heliobacterium mobile</name>
    <name type="common">Heliobacillus mobilis</name>
    <dbReference type="NCBI Taxonomy" id="28064"/>
    <lineage>
        <taxon>Bacteria</taxon>
        <taxon>Bacillati</taxon>
        <taxon>Bacillota</taxon>
        <taxon>Clostridia</taxon>
        <taxon>Eubacteriales</taxon>
        <taxon>Heliobacteriaceae</taxon>
        <taxon>Heliobacterium</taxon>
    </lineage>
</organism>
<evidence type="ECO:0000256" key="1">
    <source>
        <dbReference type="SAM" id="SignalP"/>
    </source>
</evidence>
<keyword evidence="4" id="KW-1185">Reference proteome</keyword>